<evidence type="ECO:0000313" key="11">
    <source>
        <dbReference type="EMBL" id="KPL79820.1"/>
    </source>
</evidence>
<reference evidence="11 13" key="1">
    <citation type="submission" date="2015-07" db="EMBL/GenBank/DDBJ databases">
        <title>Genome sequence of Levilinea saccharolytica DSM 16555.</title>
        <authorList>
            <person name="Hemp J."/>
            <person name="Ward L.M."/>
            <person name="Pace L.A."/>
            <person name="Fischer W.W."/>
        </authorList>
    </citation>
    <scope>NUCLEOTIDE SEQUENCE [LARGE SCALE GENOMIC DNA]</scope>
    <source>
        <strain evidence="11 13">KIBI-1</strain>
    </source>
</reference>
<feature type="transmembrane region" description="Helical" evidence="9">
    <location>
        <begin position="21"/>
        <end position="47"/>
    </location>
</feature>
<keyword evidence="6" id="KW-0406">Ion transport</keyword>
<dbReference type="GO" id="GO:0034220">
    <property type="term" value="P:monoatomic ion transmembrane transport"/>
    <property type="evidence" value="ECO:0007669"/>
    <property type="project" value="UniProtKB-KW"/>
</dbReference>
<evidence type="ECO:0000256" key="1">
    <source>
        <dbReference type="ARBA" id="ARBA00004127"/>
    </source>
</evidence>
<dbReference type="InterPro" id="IPR003148">
    <property type="entry name" value="RCK_N"/>
</dbReference>
<evidence type="ECO:0000259" key="10">
    <source>
        <dbReference type="PROSITE" id="PS51201"/>
    </source>
</evidence>
<evidence type="ECO:0000313" key="13">
    <source>
        <dbReference type="Proteomes" id="UP000050501"/>
    </source>
</evidence>
<keyword evidence="7 9" id="KW-0472">Membrane</keyword>
<evidence type="ECO:0000256" key="5">
    <source>
        <dbReference type="ARBA" id="ARBA00022989"/>
    </source>
</evidence>
<dbReference type="PANTHER" id="PTHR31563">
    <property type="entry name" value="ION CHANNEL POLLUX-RELATED"/>
    <property type="match status" value="1"/>
</dbReference>
<feature type="domain" description="RCK N-terminal" evidence="10">
    <location>
        <begin position="130"/>
        <end position="269"/>
    </location>
</feature>
<comment type="subcellular location">
    <subcellularLocation>
        <location evidence="1">Endomembrane system</location>
        <topology evidence="1">Multi-pass membrane protein</topology>
    </subcellularLocation>
</comment>
<keyword evidence="4 9" id="KW-0812">Transmembrane</keyword>
<proteinExistence type="inferred from homology"/>
<evidence type="ECO:0000256" key="2">
    <source>
        <dbReference type="ARBA" id="ARBA00008577"/>
    </source>
</evidence>
<evidence type="ECO:0000313" key="12">
    <source>
        <dbReference type="EMBL" id="KPL79898.1"/>
    </source>
</evidence>
<dbReference type="PANTHER" id="PTHR31563:SF10">
    <property type="entry name" value="ION CHANNEL POLLUX-RELATED"/>
    <property type="match status" value="1"/>
</dbReference>
<name>A0A0P6YCS3_9CHLR</name>
<protein>
    <submittedName>
        <fullName evidence="11">Potassium transporter TrkA</fullName>
    </submittedName>
</protein>
<dbReference type="STRING" id="229921.ADN01_12755"/>
<comment type="similarity">
    <text evidence="2">Belongs to the castor/pollux (TC 1.A.1.23) family.</text>
</comment>
<dbReference type="EMBL" id="LGCM01000045">
    <property type="protein sequence ID" value="KPL79820.1"/>
    <property type="molecule type" value="Genomic_DNA"/>
</dbReference>
<dbReference type="Proteomes" id="UP000050501">
    <property type="component" value="Unassembled WGS sequence"/>
</dbReference>
<dbReference type="InterPro" id="IPR036291">
    <property type="entry name" value="NAD(P)-bd_dom_sf"/>
</dbReference>
<dbReference type="GO" id="GO:0006813">
    <property type="term" value="P:potassium ion transport"/>
    <property type="evidence" value="ECO:0007669"/>
    <property type="project" value="InterPro"/>
</dbReference>
<evidence type="ECO:0000256" key="9">
    <source>
        <dbReference type="SAM" id="Phobius"/>
    </source>
</evidence>
<dbReference type="AlphaFoldDB" id="A0A0P6YCS3"/>
<comment type="caution">
    <text evidence="11">The sequence shown here is derived from an EMBL/GenBank/DDBJ whole genome shotgun (WGS) entry which is preliminary data.</text>
</comment>
<feature type="transmembrane region" description="Helical" evidence="9">
    <location>
        <begin position="89"/>
        <end position="113"/>
    </location>
</feature>
<gene>
    <name evidence="11" type="ORF">ADN01_12755</name>
    <name evidence="12" type="ORF">ADN01_13320</name>
</gene>
<dbReference type="PATRIC" id="fig|229921.5.peg.3527"/>
<organism evidence="11 13">
    <name type="scientific">Levilinea saccharolytica</name>
    <dbReference type="NCBI Taxonomy" id="229921"/>
    <lineage>
        <taxon>Bacteria</taxon>
        <taxon>Bacillati</taxon>
        <taxon>Chloroflexota</taxon>
        <taxon>Anaerolineae</taxon>
        <taxon>Anaerolineales</taxon>
        <taxon>Anaerolineaceae</taxon>
        <taxon>Levilinea</taxon>
    </lineage>
</organism>
<keyword evidence="5 9" id="KW-1133">Transmembrane helix</keyword>
<evidence type="ECO:0000256" key="3">
    <source>
        <dbReference type="ARBA" id="ARBA00022448"/>
    </source>
</evidence>
<accession>A0A0P6YCS3</accession>
<dbReference type="RefSeq" id="WP_062417398.1">
    <property type="nucleotide sequence ID" value="NZ_DF967974.1"/>
</dbReference>
<keyword evidence="3" id="KW-0813">Transport</keyword>
<dbReference type="OrthoDB" id="305351at2"/>
<keyword evidence="8" id="KW-0407">Ion channel</keyword>
<dbReference type="GO" id="GO:0012505">
    <property type="term" value="C:endomembrane system"/>
    <property type="evidence" value="ECO:0007669"/>
    <property type="project" value="UniProtKB-SubCell"/>
</dbReference>
<dbReference type="SUPFAM" id="SSF51735">
    <property type="entry name" value="NAD(P)-binding Rossmann-fold domains"/>
    <property type="match status" value="2"/>
</dbReference>
<dbReference type="PROSITE" id="PS51201">
    <property type="entry name" value="RCK_N"/>
    <property type="match status" value="1"/>
</dbReference>
<dbReference type="Pfam" id="PF22614">
    <property type="entry name" value="Slo-like_RCK"/>
    <property type="match status" value="1"/>
</dbReference>
<keyword evidence="13" id="KW-1185">Reference proteome</keyword>
<dbReference type="Gene3D" id="3.40.50.720">
    <property type="entry name" value="NAD(P)-binding Rossmann-like Domain"/>
    <property type="match status" value="2"/>
</dbReference>
<dbReference type="InterPro" id="IPR010420">
    <property type="entry name" value="CASTOR/POLLUX/SYM8_dom"/>
</dbReference>
<evidence type="ECO:0000256" key="7">
    <source>
        <dbReference type="ARBA" id="ARBA00023136"/>
    </source>
</evidence>
<dbReference type="Pfam" id="PF06241">
    <property type="entry name" value="Castor_Poll_mid"/>
    <property type="match status" value="1"/>
</dbReference>
<evidence type="ECO:0000256" key="4">
    <source>
        <dbReference type="ARBA" id="ARBA00022692"/>
    </source>
</evidence>
<sequence length="632" mass="69411">MPRKITFRERFQYWQDNLFSRGTAALIGALFVLSFLIIAVGAAAVVLGGDLTSPPGGERLSLGEAMWEALMRTLDAGTMGGDQGWGFRLVMLFVTIGGVFVISSLIGVLSAGVEERLAQLRKGRSRVLESNHTVILGWSEQVFTILSELAIANQNQKRPCIVVMGDEDKVVMEEEIAAKVADLGSTRLVCRSGSPMEMSDLRIANINQAKAIIVVSPNTPEADAEVIKTVLAITNHPDRRPEKYNIVAEIHDVKNMDAARVVGKDEVEWVLVGDLIARIIAQTSRQSGLSVVYTELLDFGGDEIYFTRQPSLTGKTYGEVLNAFEKNAVLGLQRPGQLARLNPPMDTVLSTEDELIVIAEDDDKIALDGRAQPDTSRILQTPHSPQAPEHNLILGWNLRGRSILTELDAYVAPGSVVHVVADREDFGDLEWLHDQMHNQKIIFRSGDTTDRRVLESLGLDQVQHIILLCYSDTLEPQQADARTLISLLHLRDLADRQGYTYSIVSEMLDIRNRNLADVTRADDFIVSDKLVSLMLAQVSENANLNAVFADIFDPEGAEIYLKPASDYVAAGQGVQFATLIEAARQRGETAIGYRLAAQSKDASQMYGVHLNPVKSQTVTLTAADRLIVLAES</sequence>
<dbReference type="InterPro" id="IPR044849">
    <property type="entry name" value="CASTOR/POLLUX/SYM8-like"/>
</dbReference>
<evidence type="ECO:0000256" key="6">
    <source>
        <dbReference type="ARBA" id="ARBA00023065"/>
    </source>
</evidence>
<dbReference type="EMBL" id="LGCM01000045">
    <property type="protein sequence ID" value="KPL79898.1"/>
    <property type="molecule type" value="Genomic_DNA"/>
</dbReference>
<evidence type="ECO:0000256" key="8">
    <source>
        <dbReference type="ARBA" id="ARBA00023303"/>
    </source>
</evidence>